<dbReference type="AlphaFoldDB" id="A0A0S3PU90"/>
<dbReference type="OrthoDB" id="9896153at2"/>
<sequence length="167" mass="18136">MKICSYPSFFFGARTAVVAIAIICFASDLRAQGLPLDPGSRKLDPSAPSAGAQADNTFVGRWQCQYMSRSSTGDRSVNYAYYFDLELGAGGRFDAQGNYYAETAGFNQGFRANGQWQSSGDRMVANGQAQLPSWTSPFVFQLTRYSPGNASFQTQTQLGTLAIACTR</sequence>
<organism evidence="1 2">
    <name type="scientific">Variibacter gotjawalensis</name>
    <dbReference type="NCBI Taxonomy" id="1333996"/>
    <lineage>
        <taxon>Bacteria</taxon>
        <taxon>Pseudomonadati</taxon>
        <taxon>Pseudomonadota</taxon>
        <taxon>Alphaproteobacteria</taxon>
        <taxon>Hyphomicrobiales</taxon>
        <taxon>Nitrobacteraceae</taxon>
        <taxon>Variibacter</taxon>
    </lineage>
</organism>
<proteinExistence type="predicted"/>
<dbReference type="KEGG" id="vgo:GJW-30_1_02029"/>
<reference evidence="1 2" key="1">
    <citation type="submission" date="2015-08" db="EMBL/GenBank/DDBJ databases">
        <title>Investigation of the bacterial diversity of lava forest soil.</title>
        <authorList>
            <person name="Lee J.S."/>
        </authorList>
    </citation>
    <scope>NUCLEOTIDE SEQUENCE [LARGE SCALE GENOMIC DNA]</scope>
    <source>
        <strain evidence="1 2">GJW-30</strain>
    </source>
</reference>
<protein>
    <submittedName>
        <fullName evidence="1">Uncharacterized protein</fullName>
    </submittedName>
</protein>
<evidence type="ECO:0000313" key="1">
    <source>
        <dbReference type="EMBL" id="BAT59496.1"/>
    </source>
</evidence>
<name>A0A0S3PU90_9BRAD</name>
<dbReference type="EMBL" id="AP014946">
    <property type="protein sequence ID" value="BAT59496.1"/>
    <property type="molecule type" value="Genomic_DNA"/>
</dbReference>
<dbReference type="RefSeq" id="WP_096354930.1">
    <property type="nucleotide sequence ID" value="NZ_AP014946.1"/>
</dbReference>
<gene>
    <name evidence="1" type="ORF">GJW-30_1_02029</name>
</gene>
<accession>A0A0S3PU90</accession>
<keyword evidence="2" id="KW-1185">Reference proteome</keyword>
<dbReference type="Proteomes" id="UP000236884">
    <property type="component" value="Chromosome"/>
</dbReference>
<evidence type="ECO:0000313" key="2">
    <source>
        <dbReference type="Proteomes" id="UP000236884"/>
    </source>
</evidence>